<evidence type="ECO:0000313" key="3">
    <source>
        <dbReference type="Proteomes" id="UP000770785"/>
    </source>
</evidence>
<comment type="caution">
    <text evidence="2">The sequence shown here is derived from an EMBL/GenBank/DDBJ whole genome shotgun (WGS) entry which is preliminary data.</text>
</comment>
<evidence type="ECO:0000259" key="1">
    <source>
        <dbReference type="Pfam" id="PF10988"/>
    </source>
</evidence>
<proteinExistence type="predicted"/>
<organism evidence="2 3">
    <name type="scientific">Neolewinella antarctica</name>
    <dbReference type="NCBI Taxonomy" id="442734"/>
    <lineage>
        <taxon>Bacteria</taxon>
        <taxon>Pseudomonadati</taxon>
        <taxon>Bacteroidota</taxon>
        <taxon>Saprospiria</taxon>
        <taxon>Saprospirales</taxon>
        <taxon>Lewinellaceae</taxon>
        <taxon>Neolewinella</taxon>
    </lineage>
</organism>
<dbReference type="InterPro" id="IPR021255">
    <property type="entry name" value="DUF2807"/>
</dbReference>
<name>A0ABX0XCU1_9BACT</name>
<dbReference type="Pfam" id="PF10988">
    <property type="entry name" value="DUF2807"/>
    <property type="match status" value="1"/>
</dbReference>
<dbReference type="Proteomes" id="UP000770785">
    <property type="component" value="Unassembled WGS sequence"/>
</dbReference>
<sequence>MKPTDPNLDTLLGTTRKLPTELSRERVEQLVADFPHGGPAPAPSGVLPKLLTIIVLVVTAALLVTYFGRTGEAPALSGIFPGDPTPPTERLAVLPPVVEEVDVPAPALAAPVPQLITESVAPPAFGITEPIFTPQPIAPAPAAAPNNPPAPLSYQAPQKIAPPAEEAVTSFPFGATIISGTWRWTDGKRSDVLLEYVERVNGRKITWMLPAKMTATERDLLFPRGATTSSLERETGRVILMKDSKEFSFQPRTALRDRYEDLGWGTSDVPAAALNLHGAQQGVSFKPAVFTDRPADVLWLRYFTSHVGVEYQNALANLGLSRSELVNTWQLVNVGLDVPRLEKLAGLLDQASFNTDGITVDVIVSLHKNRSLLTKMEELDYELDVEAWRQLTTTDIKPWYVERINKEREELFTAPELARLHAANFEAYEASILAKATGRELNVAELLALQEAGITAQDINRAYPNGYGGGSISVLIEEYREPTNGEATGAADVPYLRYGDDYPAEKEGWVRSTQSLPPFTKLDVAGDIRVVVVRGEQNSAVISKPDNDELRIELEVSRNGTLRIRKRLPWNIIYRGFIQAEIRLTATALRSIEARGRAVVLVKDDFTKFKVSGDVGQLTVKEGKRPKIIR</sequence>
<evidence type="ECO:0000313" key="2">
    <source>
        <dbReference type="EMBL" id="NJC27098.1"/>
    </source>
</evidence>
<accession>A0ABX0XCU1</accession>
<dbReference type="RefSeq" id="WP_168037896.1">
    <property type="nucleotide sequence ID" value="NZ_JAATJH010000004.1"/>
</dbReference>
<dbReference type="EMBL" id="JAATJH010000004">
    <property type="protein sequence ID" value="NJC27098.1"/>
    <property type="molecule type" value="Genomic_DNA"/>
</dbReference>
<gene>
    <name evidence="2" type="ORF">GGR27_002611</name>
</gene>
<protein>
    <recommendedName>
        <fullName evidence="1">Putative auto-transporter adhesin head GIN domain-containing protein</fullName>
    </recommendedName>
</protein>
<feature type="domain" description="Putative auto-transporter adhesin head GIN" evidence="1">
    <location>
        <begin position="518"/>
        <end position="610"/>
    </location>
</feature>
<keyword evidence="3" id="KW-1185">Reference proteome</keyword>
<dbReference type="Gene3D" id="2.160.20.120">
    <property type="match status" value="1"/>
</dbReference>
<reference evidence="2 3" key="1">
    <citation type="submission" date="2020-03" db="EMBL/GenBank/DDBJ databases">
        <title>Genomic Encyclopedia of Type Strains, Phase IV (KMG-IV): sequencing the most valuable type-strain genomes for metagenomic binning, comparative biology and taxonomic classification.</title>
        <authorList>
            <person name="Goeker M."/>
        </authorList>
    </citation>
    <scope>NUCLEOTIDE SEQUENCE [LARGE SCALE GENOMIC DNA]</scope>
    <source>
        <strain evidence="2 3">DSM 105096</strain>
    </source>
</reference>